<sequence length="178" mass="18807">MNRMSFVAQAAKKVEAELKAAEGSKNAGEGPSDVAKKLAASKKKKRSVVVDEGQKMLVEAELQPSKSTKRPKKASSGASADAVQTVDEGGHAADVVVVEDLTEGLSLAPLSQPPPLNIEAPPSKTGSDREVVRGLYGIVVRYPLRSGVFNEIMSGNEVISQDIPEETGCTFHTDLFSS</sequence>
<accession>A0A9P0ZCP3</accession>
<feature type="region of interest" description="Disordered" evidence="1">
    <location>
        <begin position="19"/>
        <end position="45"/>
    </location>
</feature>
<evidence type="ECO:0000313" key="3">
    <source>
        <dbReference type="Proteomes" id="UP001152484"/>
    </source>
</evidence>
<comment type="caution">
    <text evidence="2">The sequence shown here is derived from an EMBL/GenBank/DDBJ whole genome shotgun (WGS) entry which is preliminary data.</text>
</comment>
<gene>
    <name evidence="2" type="ORF">CEURO_LOCUS13015</name>
</gene>
<name>A0A9P0ZCP3_CUSEU</name>
<dbReference type="EMBL" id="CAMAPE010000033">
    <property type="protein sequence ID" value="CAH9095136.1"/>
    <property type="molecule type" value="Genomic_DNA"/>
</dbReference>
<organism evidence="2 3">
    <name type="scientific">Cuscuta europaea</name>
    <name type="common">European dodder</name>
    <dbReference type="NCBI Taxonomy" id="41803"/>
    <lineage>
        <taxon>Eukaryota</taxon>
        <taxon>Viridiplantae</taxon>
        <taxon>Streptophyta</taxon>
        <taxon>Embryophyta</taxon>
        <taxon>Tracheophyta</taxon>
        <taxon>Spermatophyta</taxon>
        <taxon>Magnoliopsida</taxon>
        <taxon>eudicotyledons</taxon>
        <taxon>Gunneridae</taxon>
        <taxon>Pentapetalae</taxon>
        <taxon>asterids</taxon>
        <taxon>lamiids</taxon>
        <taxon>Solanales</taxon>
        <taxon>Convolvulaceae</taxon>
        <taxon>Cuscuteae</taxon>
        <taxon>Cuscuta</taxon>
        <taxon>Cuscuta subgen. Cuscuta</taxon>
    </lineage>
</organism>
<dbReference type="OrthoDB" id="1328474at2759"/>
<dbReference type="Proteomes" id="UP001152484">
    <property type="component" value="Unassembled WGS sequence"/>
</dbReference>
<evidence type="ECO:0000256" key="1">
    <source>
        <dbReference type="SAM" id="MobiDB-lite"/>
    </source>
</evidence>
<protein>
    <submittedName>
        <fullName evidence="2">Uncharacterized protein</fullName>
    </submittedName>
</protein>
<feature type="region of interest" description="Disordered" evidence="1">
    <location>
        <begin position="58"/>
        <end position="86"/>
    </location>
</feature>
<reference evidence="2" key="1">
    <citation type="submission" date="2022-07" db="EMBL/GenBank/DDBJ databases">
        <authorList>
            <person name="Macas J."/>
            <person name="Novak P."/>
            <person name="Neumann P."/>
        </authorList>
    </citation>
    <scope>NUCLEOTIDE SEQUENCE</scope>
</reference>
<proteinExistence type="predicted"/>
<dbReference type="AlphaFoldDB" id="A0A9P0ZCP3"/>
<evidence type="ECO:0000313" key="2">
    <source>
        <dbReference type="EMBL" id="CAH9095136.1"/>
    </source>
</evidence>
<keyword evidence="3" id="KW-1185">Reference proteome</keyword>